<organism evidence="3 4">
    <name type="scientific">Meiothermus granaticius NBRC 107808</name>
    <dbReference type="NCBI Taxonomy" id="1227551"/>
    <lineage>
        <taxon>Bacteria</taxon>
        <taxon>Thermotogati</taxon>
        <taxon>Deinococcota</taxon>
        <taxon>Deinococci</taxon>
        <taxon>Thermales</taxon>
        <taxon>Thermaceae</taxon>
        <taxon>Meiothermus</taxon>
    </lineage>
</organism>
<dbReference type="SUPFAM" id="SSF53187">
    <property type="entry name" value="Zn-dependent exopeptidases"/>
    <property type="match status" value="1"/>
</dbReference>
<keyword evidence="1 3" id="KW-0378">Hydrolase</keyword>
<feature type="domain" description="MurNAc-LAA" evidence="2">
    <location>
        <begin position="1"/>
        <end position="76"/>
    </location>
</feature>
<dbReference type="AlphaFoldDB" id="A0A399F5A8"/>
<name>A0A399F5A8_9DEIN</name>
<evidence type="ECO:0000259" key="2">
    <source>
        <dbReference type="SMART" id="SM00646"/>
    </source>
</evidence>
<dbReference type="InterPro" id="IPR002508">
    <property type="entry name" value="MurNAc-LAA_cat"/>
</dbReference>
<dbReference type="CDD" id="cd02696">
    <property type="entry name" value="MurNAc-LAA"/>
    <property type="match status" value="1"/>
</dbReference>
<dbReference type="InterPro" id="IPR050695">
    <property type="entry name" value="N-acetylmuramoyl_amidase_3"/>
</dbReference>
<gene>
    <name evidence="3" type="primary">lytC</name>
    <name evidence="3" type="ORF">Mgrana_02870</name>
</gene>
<keyword evidence="4" id="KW-1185">Reference proteome</keyword>
<reference evidence="3 4" key="1">
    <citation type="submission" date="2018-08" db="EMBL/GenBank/DDBJ databases">
        <title>Meiothermus granaticius genome AF-68 sequencing project.</title>
        <authorList>
            <person name="Da Costa M.S."/>
            <person name="Albuquerque L."/>
            <person name="Raposo P."/>
            <person name="Froufe H.J.C."/>
            <person name="Barroso C.S."/>
            <person name="Egas C."/>
        </authorList>
    </citation>
    <scope>NUCLEOTIDE SEQUENCE [LARGE SCALE GENOMIC DNA]</scope>
    <source>
        <strain evidence="3 4">AF-68</strain>
    </source>
</reference>
<sequence>MELSRTLASRVMSYLLSTTAALSRGVRTADYFVNKFATVPSILVEIGYVTHPIEGLNLRNSDYRDRIAYGIARGVLEYLENDYPTE</sequence>
<accession>A0A399F5A8</accession>
<comment type="caution">
    <text evidence="3">The sequence shown here is derived from an EMBL/GenBank/DDBJ whole genome shotgun (WGS) entry which is preliminary data.</text>
</comment>
<dbReference type="Pfam" id="PF01520">
    <property type="entry name" value="Amidase_3"/>
    <property type="match status" value="1"/>
</dbReference>
<evidence type="ECO:0000256" key="1">
    <source>
        <dbReference type="ARBA" id="ARBA00022801"/>
    </source>
</evidence>
<dbReference type="PANTHER" id="PTHR30404">
    <property type="entry name" value="N-ACETYLMURAMOYL-L-ALANINE AMIDASE"/>
    <property type="match status" value="1"/>
</dbReference>
<dbReference type="GO" id="GO:0009253">
    <property type="term" value="P:peptidoglycan catabolic process"/>
    <property type="evidence" value="ECO:0007669"/>
    <property type="project" value="InterPro"/>
</dbReference>
<evidence type="ECO:0000313" key="4">
    <source>
        <dbReference type="Proteomes" id="UP000266178"/>
    </source>
</evidence>
<protein>
    <submittedName>
        <fullName evidence="3">N-acetylmuramoyl-L-alanine amidase LytC</fullName>
        <ecNumber evidence="3">3.5.1.28</ecNumber>
    </submittedName>
</protein>
<dbReference type="SMART" id="SM00646">
    <property type="entry name" value="Ami_3"/>
    <property type="match status" value="1"/>
</dbReference>
<proteinExistence type="predicted"/>
<dbReference type="GO" id="GO:0030288">
    <property type="term" value="C:outer membrane-bounded periplasmic space"/>
    <property type="evidence" value="ECO:0007669"/>
    <property type="project" value="TreeGrafter"/>
</dbReference>
<dbReference type="GO" id="GO:0008745">
    <property type="term" value="F:N-acetylmuramoyl-L-alanine amidase activity"/>
    <property type="evidence" value="ECO:0007669"/>
    <property type="project" value="UniProtKB-EC"/>
</dbReference>
<dbReference type="EC" id="3.5.1.28" evidence="3"/>
<dbReference type="Gene3D" id="3.40.630.40">
    <property type="entry name" value="Zn-dependent exopeptidases"/>
    <property type="match status" value="1"/>
</dbReference>
<dbReference type="PANTHER" id="PTHR30404:SF0">
    <property type="entry name" value="N-ACETYLMURAMOYL-L-ALANINE AMIDASE AMIC"/>
    <property type="match status" value="1"/>
</dbReference>
<evidence type="ECO:0000313" key="3">
    <source>
        <dbReference type="EMBL" id="RIH91253.1"/>
    </source>
</evidence>
<dbReference type="Proteomes" id="UP000266178">
    <property type="component" value="Unassembled WGS sequence"/>
</dbReference>
<dbReference type="EMBL" id="QWLB01000051">
    <property type="protein sequence ID" value="RIH91253.1"/>
    <property type="molecule type" value="Genomic_DNA"/>
</dbReference>